<proteinExistence type="predicted"/>
<dbReference type="AlphaFoldDB" id="A0A5B7FAN0"/>
<evidence type="ECO:0000313" key="1">
    <source>
        <dbReference type="EMBL" id="MPC42376.1"/>
    </source>
</evidence>
<evidence type="ECO:0000313" key="2">
    <source>
        <dbReference type="Proteomes" id="UP000324222"/>
    </source>
</evidence>
<keyword evidence="2" id="KW-1185">Reference proteome</keyword>
<protein>
    <submittedName>
        <fullName evidence="1">Uncharacterized protein</fullName>
    </submittedName>
</protein>
<comment type="caution">
    <text evidence="1">The sequence shown here is derived from an EMBL/GenBank/DDBJ whole genome shotgun (WGS) entry which is preliminary data.</text>
</comment>
<dbReference type="Proteomes" id="UP000324222">
    <property type="component" value="Unassembled WGS sequence"/>
</dbReference>
<reference evidence="1 2" key="1">
    <citation type="submission" date="2019-05" db="EMBL/GenBank/DDBJ databases">
        <title>Another draft genome of Portunus trituberculatus and its Hox gene families provides insights of decapod evolution.</title>
        <authorList>
            <person name="Jeong J.-H."/>
            <person name="Song I."/>
            <person name="Kim S."/>
            <person name="Choi T."/>
            <person name="Kim D."/>
            <person name="Ryu S."/>
            <person name="Kim W."/>
        </authorList>
    </citation>
    <scope>NUCLEOTIDE SEQUENCE [LARGE SCALE GENOMIC DNA]</scope>
    <source>
        <tissue evidence="1">Muscle</tissue>
    </source>
</reference>
<dbReference type="OrthoDB" id="7477527at2759"/>
<sequence>MDFCFFHKAQYLYHPKTGHISPKVLLGWIFRFPFMHKRKKIKWVLNVLREGYKIPCWRDLEWWLEPQNLEHGHPLQLAIPDHLLYTDAANDRWGMPILQDLVSGLWDSQERLLHISVLELRGLLHLG</sequence>
<name>A0A5B7FAN0_PORTR</name>
<organism evidence="1 2">
    <name type="scientific">Portunus trituberculatus</name>
    <name type="common">Swimming crab</name>
    <name type="synonym">Neptunus trituberculatus</name>
    <dbReference type="NCBI Taxonomy" id="210409"/>
    <lineage>
        <taxon>Eukaryota</taxon>
        <taxon>Metazoa</taxon>
        <taxon>Ecdysozoa</taxon>
        <taxon>Arthropoda</taxon>
        <taxon>Crustacea</taxon>
        <taxon>Multicrustacea</taxon>
        <taxon>Malacostraca</taxon>
        <taxon>Eumalacostraca</taxon>
        <taxon>Eucarida</taxon>
        <taxon>Decapoda</taxon>
        <taxon>Pleocyemata</taxon>
        <taxon>Brachyura</taxon>
        <taxon>Eubrachyura</taxon>
        <taxon>Portunoidea</taxon>
        <taxon>Portunidae</taxon>
        <taxon>Portuninae</taxon>
        <taxon>Portunus</taxon>
    </lineage>
</organism>
<gene>
    <name evidence="1" type="ORF">E2C01_035996</name>
</gene>
<dbReference type="EMBL" id="VSRR010005412">
    <property type="protein sequence ID" value="MPC42376.1"/>
    <property type="molecule type" value="Genomic_DNA"/>
</dbReference>
<accession>A0A5B7FAN0</accession>